<reference evidence="2" key="3">
    <citation type="submission" date="2015-04" db="UniProtKB">
        <authorList>
            <consortium name="EnsemblPlants"/>
        </authorList>
    </citation>
    <scope>IDENTIFICATION</scope>
    <source>
        <strain evidence="2">cv. Jemalong A17</strain>
    </source>
</reference>
<dbReference type="EMBL" id="CM001220">
    <property type="protein sequence ID" value="AES90199.1"/>
    <property type="molecule type" value="Genomic_DNA"/>
</dbReference>
<dbReference type="PaxDb" id="3880-AES90199"/>
<dbReference type="AlphaFoldDB" id="G7JME5"/>
<dbReference type="EnsemblPlants" id="AES90199">
    <property type="protein sequence ID" value="AES90199"/>
    <property type="gene ID" value="MTR_4g086430"/>
</dbReference>
<evidence type="ECO:0000313" key="2">
    <source>
        <dbReference type="EnsemblPlants" id="AES90199"/>
    </source>
</evidence>
<evidence type="ECO:0000313" key="3">
    <source>
        <dbReference type="Proteomes" id="UP000002051"/>
    </source>
</evidence>
<sequence>MPTYEAPPSVFEAPLIDPPETIVVMLISFISQDIDISICAIIDQVSRELADIFKLKVHNEVQQDKKLETKQTYYGDNYITYTP</sequence>
<dbReference type="HOGENOM" id="CLU_2546068_0_0_1"/>
<reference evidence="1 3" key="2">
    <citation type="journal article" date="2014" name="BMC Genomics">
        <title>An improved genome release (version Mt4.0) for the model legume Medicago truncatula.</title>
        <authorList>
            <person name="Tang H."/>
            <person name="Krishnakumar V."/>
            <person name="Bidwell S."/>
            <person name="Rosen B."/>
            <person name="Chan A."/>
            <person name="Zhou S."/>
            <person name="Gentzbittel L."/>
            <person name="Childs K.L."/>
            <person name="Yandell M."/>
            <person name="Gundlach H."/>
            <person name="Mayer K.F."/>
            <person name="Schwartz D.C."/>
            <person name="Town C.D."/>
        </authorList>
    </citation>
    <scope>GENOME REANNOTATION</scope>
    <source>
        <strain evidence="2 3">cv. Jemalong A17</strain>
    </source>
</reference>
<name>G7JME5_MEDTR</name>
<organism evidence="1 3">
    <name type="scientific">Medicago truncatula</name>
    <name type="common">Barrel medic</name>
    <name type="synonym">Medicago tribuloides</name>
    <dbReference type="NCBI Taxonomy" id="3880"/>
    <lineage>
        <taxon>Eukaryota</taxon>
        <taxon>Viridiplantae</taxon>
        <taxon>Streptophyta</taxon>
        <taxon>Embryophyta</taxon>
        <taxon>Tracheophyta</taxon>
        <taxon>Spermatophyta</taxon>
        <taxon>Magnoliopsida</taxon>
        <taxon>eudicotyledons</taxon>
        <taxon>Gunneridae</taxon>
        <taxon>Pentapetalae</taxon>
        <taxon>rosids</taxon>
        <taxon>fabids</taxon>
        <taxon>Fabales</taxon>
        <taxon>Fabaceae</taxon>
        <taxon>Papilionoideae</taxon>
        <taxon>50 kb inversion clade</taxon>
        <taxon>NPAAA clade</taxon>
        <taxon>Hologalegina</taxon>
        <taxon>IRL clade</taxon>
        <taxon>Trifolieae</taxon>
        <taxon>Medicago</taxon>
    </lineage>
</organism>
<reference evidence="1 3" key="1">
    <citation type="journal article" date="2011" name="Nature">
        <title>The Medicago genome provides insight into the evolution of rhizobial symbioses.</title>
        <authorList>
            <person name="Young N.D."/>
            <person name="Debelle F."/>
            <person name="Oldroyd G.E."/>
            <person name="Geurts R."/>
            <person name="Cannon S.B."/>
            <person name="Udvardi M.K."/>
            <person name="Benedito V.A."/>
            <person name="Mayer K.F."/>
            <person name="Gouzy J."/>
            <person name="Schoof H."/>
            <person name="Van de Peer Y."/>
            <person name="Proost S."/>
            <person name="Cook D.R."/>
            <person name="Meyers B.C."/>
            <person name="Spannagl M."/>
            <person name="Cheung F."/>
            <person name="De Mita S."/>
            <person name="Krishnakumar V."/>
            <person name="Gundlach H."/>
            <person name="Zhou S."/>
            <person name="Mudge J."/>
            <person name="Bharti A.K."/>
            <person name="Murray J.D."/>
            <person name="Naoumkina M.A."/>
            <person name="Rosen B."/>
            <person name="Silverstein K.A."/>
            <person name="Tang H."/>
            <person name="Rombauts S."/>
            <person name="Zhao P.X."/>
            <person name="Zhou P."/>
            <person name="Barbe V."/>
            <person name="Bardou P."/>
            <person name="Bechner M."/>
            <person name="Bellec A."/>
            <person name="Berger A."/>
            <person name="Berges H."/>
            <person name="Bidwell S."/>
            <person name="Bisseling T."/>
            <person name="Choisne N."/>
            <person name="Couloux A."/>
            <person name="Denny R."/>
            <person name="Deshpande S."/>
            <person name="Dai X."/>
            <person name="Doyle J.J."/>
            <person name="Dudez A.M."/>
            <person name="Farmer A.D."/>
            <person name="Fouteau S."/>
            <person name="Franken C."/>
            <person name="Gibelin C."/>
            <person name="Gish J."/>
            <person name="Goldstein S."/>
            <person name="Gonzalez A.J."/>
            <person name="Green P.J."/>
            <person name="Hallab A."/>
            <person name="Hartog M."/>
            <person name="Hua A."/>
            <person name="Humphray S.J."/>
            <person name="Jeong D.H."/>
            <person name="Jing Y."/>
            <person name="Jocker A."/>
            <person name="Kenton S.M."/>
            <person name="Kim D.J."/>
            <person name="Klee K."/>
            <person name="Lai H."/>
            <person name="Lang C."/>
            <person name="Lin S."/>
            <person name="Macmil S.L."/>
            <person name="Magdelenat G."/>
            <person name="Matthews L."/>
            <person name="McCorrison J."/>
            <person name="Monaghan E.L."/>
            <person name="Mun J.H."/>
            <person name="Najar F.Z."/>
            <person name="Nicholson C."/>
            <person name="Noirot C."/>
            <person name="O'Bleness M."/>
            <person name="Paule C.R."/>
            <person name="Poulain J."/>
            <person name="Prion F."/>
            <person name="Qin B."/>
            <person name="Qu C."/>
            <person name="Retzel E.F."/>
            <person name="Riddle C."/>
            <person name="Sallet E."/>
            <person name="Samain S."/>
            <person name="Samson N."/>
            <person name="Sanders I."/>
            <person name="Saurat O."/>
            <person name="Scarpelli C."/>
            <person name="Schiex T."/>
            <person name="Segurens B."/>
            <person name="Severin A.J."/>
            <person name="Sherrier D.J."/>
            <person name="Shi R."/>
            <person name="Sims S."/>
            <person name="Singer S.R."/>
            <person name="Sinharoy S."/>
            <person name="Sterck L."/>
            <person name="Viollet A."/>
            <person name="Wang B.B."/>
            <person name="Wang K."/>
            <person name="Wang M."/>
            <person name="Wang X."/>
            <person name="Warfsmann J."/>
            <person name="Weissenbach J."/>
            <person name="White D.D."/>
            <person name="White J.D."/>
            <person name="Wiley G.B."/>
            <person name="Wincker P."/>
            <person name="Xing Y."/>
            <person name="Yang L."/>
            <person name="Yao Z."/>
            <person name="Ying F."/>
            <person name="Zhai J."/>
            <person name="Zhou L."/>
            <person name="Zuber A."/>
            <person name="Denarie J."/>
            <person name="Dixon R.A."/>
            <person name="May G.D."/>
            <person name="Schwartz D.C."/>
            <person name="Rogers J."/>
            <person name="Quetier F."/>
            <person name="Town C.D."/>
            <person name="Roe B.A."/>
        </authorList>
    </citation>
    <scope>NUCLEOTIDE SEQUENCE [LARGE SCALE GENOMIC DNA]</scope>
    <source>
        <strain evidence="1">A17</strain>
        <strain evidence="2 3">cv. Jemalong A17</strain>
    </source>
</reference>
<keyword evidence="3" id="KW-1185">Reference proteome</keyword>
<accession>G7JME5</accession>
<protein>
    <submittedName>
        <fullName evidence="1 2">Uncharacterized protein</fullName>
    </submittedName>
</protein>
<proteinExistence type="predicted"/>
<gene>
    <name evidence="1" type="ordered locus">MTR_4g086430</name>
</gene>
<dbReference type="Proteomes" id="UP000002051">
    <property type="component" value="Chromosome 4"/>
</dbReference>
<evidence type="ECO:0000313" key="1">
    <source>
        <dbReference type="EMBL" id="AES90199.1"/>
    </source>
</evidence>